<accession>A0ACB9Y1D1</accession>
<keyword evidence="2" id="KW-1185">Reference proteome</keyword>
<gene>
    <name evidence="1" type="ORF">KUCAC02_015968</name>
</gene>
<comment type="caution">
    <text evidence="1">The sequence shown here is derived from an EMBL/GenBank/DDBJ whole genome shotgun (WGS) entry which is preliminary data.</text>
</comment>
<proteinExistence type="predicted"/>
<evidence type="ECO:0000313" key="2">
    <source>
        <dbReference type="Proteomes" id="UP001057452"/>
    </source>
</evidence>
<evidence type="ECO:0000313" key="1">
    <source>
        <dbReference type="EMBL" id="KAI4833035.1"/>
    </source>
</evidence>
<dbReference type="Proteomes" id="UP001057452">
    <property type="component" value="Chromosome 1"/>
</dbReference>
<sequence>MKRNMLSQQGSNSTYQTGVSPLVLVCSEEQGTCGMTTTNKGNKALKVKREPGENGTTLTDDELVTMSVRELNQHLRGLTKDEIVQLKQRRRTLKNRGYAASCRVKRVTQKEELEKQKSVLQQEVDKLANENASMRAELDALRSKYEALQTFARTVARSPSVGFVQHCSSHLRKSEEEDNKPPPASSLIRFYGRPILPPLLSGGQREEMQRHRDAAQKATVHRKMKDDLRMAYVQTILHSVQLRKTPTLQELLQESEIKQKSSHSGNTTVGSGLQSNLFIGTKESLSPSLLSGEKDKDGVYFPPLTSTTYSAYFASDVTTQESYQKECLTKQHNSQPVSQPGQQSASSGYVTFESLENSSNVSERIDDERESFGSFEGAYRNNMGGLFLQNTSNTITKMPDIISHPPIDGEELERSGLESAICSHFTLMKDMSCTSLQEDSIICDHLQDGTSKSSHQDSTECGDNFSFSSVIGLDNDQNLDRIEGTVSSSENSGISDNLELSQILGTHLNPPTEQDIQHNGIQSEPAGHHGDEANPSEEPYRMSLQALLKKSQEYRRSQRMLRNQAKTLKCRRGPKNRRKQGRRSRASLIRRMTNFLIRRLWPMRERK</sequence>
<organism evidence="1 2">
    <name type="scientific">Chaenocephalus aceratus</name>
    <name type="common">Blackfin icefish</name>
    <name type="synonym">Chaenichthys aceratus</name>
    <dbReference type="NCBI Taxonomy" id="36190"/>
    <lineage>
        <taxon>Eukaryota</taxon>
        <taxon>Metazoa</taxon>
        <taxon>Chordata</taxon>
        <taxon>Craniata</taxon>
        <taxon>Vertebrata</taxon>
        <taxon>Euteleostomi</taxon>
        <taxon>Actinopterygii</taxon>
        <taxon>Neopterygii</taxon>
        <taxon>Teleostei</taxon>
        <taxon>Neoteleostei</taxon>
        <taxon>Acanthomorphata</taxon>
        <taxon>Eupercaria</taxon>
        <taxon>Perciformes</taxon>
        <taxon>Notothenioidei</taxon>
        <taxon>Channichthyidae</taxon>
        <taxon>Chaenocephalus</taxon>
    </lineage>
</organism>
<reference evidence="1" key="1">
    <citation type="submission" date="2022-05" db="EMBL/GenBank/DDBJ databases">
        <title>Chromosome-level genome of Chaenocephalus aceratus.</title>
        <authorList>
            <person name="Park H."/>
        </authorList>
    </citation>
    <scope>NUCLEOTIDE SEQUENCE</scope>
    <source>
        <strain evidence="1">KU_202001</strain>
    </source>
</reference>
<dbReference type="EMBL" id="CM043785">
    <property type="protein sequence ID" value="KAI4833035.1"/>
    <property type="molecule type" value="Genomic_DNA"/>
</dbReference>
<protein>
    <submittedName>
        <fullName evidence="1">Uncharacterized protein</fullName>
    </submittedName>
</protein>
<name>A0ACB9Y1D1_CHAAC</name>